<evidence type="ECO:0000256" key="3">
    <source>
        <dbReference type="ARBA" id="ARBA00022737"/>
    </source>
</evidence>
<keyword evidence="3" id="KW-0677">Repeat</keyword>
<dbReference type="InterPro" id="IPR001611">
    <property type="entry name" value="Leu-rich_rpt"/>
</dbReference>
<dbReference type="PROSITE" id="PS51450">
    <property type="entry name" value="LRR"/>
    <property type="match status" value="2"/>
</dbReference>
<comment type="function">
    <text evidence="1">Cilium-specific protein required for cilia structures.</text>
</comment>
<dbReference type="VEuPathDB" id="VectorBase:RPRC007051"/>
<dbReference type="InterPro" id="IPR032675">
    <property type="entry name" value="LRR_dom_sf"/>
</dbReference>
<evidence type="ECO:0000313" key="6">
    <source>
        <dbReference type="Proteomes" id="UP000015103"/>
    </source>
</evidence>
<dbReference type="PANTHER" id="PTHR45973:SF35">
    <property type="entry name" value="LEUCINE-RICH REPEAT-CONTAINING PROTEIN 43"/>
    <property type="match status" value="1"/>
</dbReference>
<organism evidence="5 6">
    <name type="scientific">Rhodnius prolixus</name>
    <name type="common">Triatomid bug</name>
    <dbReference type="NCBI Taxonomy" id="13249"/>
    <lineage>
        <taxon>Eukaryota</taxon>
        <taxon>Metazoa</taxon>
        <taxon>Ecdysozoa</taxon>
        <taxon>Arthropoda</taxon>
        <taxon>Hexapoda</taxon>
        <taxon>Insecta</taxon>
        <taxon>Pterygota</taxon>
        <taxon>Neoptera</taxon>
        <taxon>Paraneoptera</taxon>
        <taxon>Hemiptera</taxon>
        <taxon>Heteroptera</taxon>
        <taxon>Panheteroptera</taxon>
        <taxon>Cimicomorpha</taxon>
        <taxon>Reduviidae</taxon>
        <taxon>Triatominae</taxon>
        <taxon>Rhodnius</taxon>
    </lineage>
</organism>
<dbReference type="SUPFAM" id="SSF52058">
    <property type="entry name" value="L domain-like"/>
    <property type="match status" value="1"/>
</dbReference>
<dbReference type="Proteomes" id="UP000015103">
    <property type="component" value="Unassembled WGS sequence"/>
</dbReference>
<proteinExistence type="predicted"/>
<reference evidence="5" key="1">
    <citation type="submission" date="2015-05" db="UniProtKB">
        <authorList>
            <consortium name="EnsemblMetazoa"/>
        </authorList>
    </citation>
    <scope>IDENTIFICATION</scope>
</reference>
<dbReference type="AlphaFoldDB" id="T1HSN1"/>
<dbReference type="Gene3D" id="3.80.10.10">
    <property type="entry name" value="Ribonuclease Inhibitor"/>
    <property type="match status" value="1"/>
</dbReference>
<evidence type="ECO:0000256" key="4">
    <source>
        <dbReference type="ARBA" id="ARBA00024433"/>
    </source>
</evidence>
<name>T1HSN1_RHOPR</name>
<keyword evidence="2" id="KW-0433">Leucine-rich repeat</keyword>
<dbReference type="PANTHER" id="PTHR45973">
    <property type="entry name" value="PROTEIN PHOSPHATASE 1 REGULATORY SUBUNIT SDS22-RELATED"/>
    <property type="match status" value="1"/>
</dbReference>
<dbReference type="EMBL" id="ACPB03004822">
    <property type="status" value="NOT_ANNOTATED_CDS"/>
    <property type="molecule type" value="Genomic_DNA"/>
</dbReference>
<protein>
    <recommendedName>
        <fullName evidence="4">Dynein axonemal assembly factor 1 homolog</fullName>
    </recommendedName>
</protein>
<evidence type="ECO:0000313" key="5">
    <source>
        <dbReference type="EnsemblMetazoa" id="RPRC007051-PA"/>
    </source>
</evidence>
<dbReference type="InterPro" id="IPR050576">
    <property type="entry name" value="Cilia_flagella_integrity"/>
</dbReference>
<dbReference type="InterPro" id="IPR025875">
    <property type="entry name" value="Leu-rich_rpt_4"/>
</dbReference>
<keyword evidence="6" id="KW-1185">Reference proteome</keyword>
<dbReference type="InParanoid" id="T1HSN1"/>
<evidence type="ECO:0000256" key="1">
    <source>
        <dbReference type="ARBA" id="ARBA00003843"/>
    </source>
</evidence>
<accession>T1HSN1</accession>
<dbReference type="Pfam" id="PF12799">
    <property type="entry name" value="LRR_4"/>
    <property type="match status" value="1"/>
</dbReference>
<dbReference type="EnsemblMetazoa" id="RPRC007051-RA">
    <property type="protein sequence ID" value="RPRC007051-PA"/>
    <property type="gene ID" value="RPRC007051"/>
</dbReference>
<sequence length="201" mass="23790">MLTSIPRVNRLKKLQVLSVSGNYLNCIHNISCSEELKELDLANNYITEIGTTLMNCDKLEYLNLAGNPIKDIFSTQQLRCLPSLKVLQLYDPLYRITPIIKFVNYRLFVIENVPRLQSLDGFRIYREEAANVSSYFASKDIYYSVQHHNVVHIYFSEMIDRSYEHYQKLKRILERIFKAQLLKKVIIFLYFIYIIFAFLLI</sequence>
<dbReference type="HOGENOM" id="CLU_1361940_0_0_1"/>
<dbReference type="STRING" id="13249.T1HSN1"/>
<evidence type="ECO:0000256" key="2">
    <source>
        <dbReference type="ARBA" id="ARBA00022614"/>
    </source>
</evidence>